<name>A0AAW2I221_9NEOP</name>
<feature type="compositionally biased region" description="Acidic residues" evidence="1">
    <location>
        <begin position="515"/>
        <end position="524"/>
    </location>
</feature>
<reference evidence="3" key="1">
    <citation type="journal article" date="2024" name="Gigascience">
        <title>Chromosome-level genome of the poultry shaft louse Menopon gallinae provides insight into the host-switching and adaptive evolution of parasitic lice.</title>
        <authorList>
            <person name="Xu Y."/>
            <person name="Ma L."/>
            <person name="Liu S."/>
            <person name="Liang Y."/>
            <person name="Liu Q."/>
            <person name="He Z."/>
            <person name="Tian L."/>
            <person name="Duan Y."/>
            <person name="Cai W."/>
            <person name="Li H."/>
            <person name="Song F."/>
        </authorList>
    </citation>
    <scope>NUCLEOTIDE SEQUENCE</scope>
    <source>
        <strain evidence="3">Cailab_2023a</strain>
    </source>
</reference>
<feature type="region of interest" description="Disordered" evidence="1">
    <location>
        <begin position="467"/>
        <end position="553"/>
    </location>
</feature>
<feature type="compositionally biased region" description="Basic and acidic residues" evidence="1">
    <location>
        <begin position="425"/>
        <end position="434"/>
    </location>
</feature>
<comment type="caution">
    <text evidence="3">The sequence shown here is derived from an EMBL/GenBank/DDBJ whole genome shotgun (WGS) entry which is preliminary data.</text>
</comment>
<dbReference type="SUPFAM" id="SSF52047">
    <property type="entry name" value="RNI-like"/>
    <property type="match status" value="1"/>
</dbReference>
<feature type="compositionally biased region" description="Low complexity" evidence="1">
    <location>
        <begin position="483"/>
        <end position="492"/>
    </location>
</feature>
<feature type="region of interest" description="Disordered" evidence="1">
    <location>
        <begin position="1069"/>
        <end position="1107"/>
    </location>
</feature>
<dbReference type="EMBL" id="JARGDH010000002">
    <property type="protein sequence ID" value="KAL0276300.1"/>
    <property type="molecule type" value="Genomic_DNA"/>
</dbReference>
<evidence type="ECO:0000313" key="3">
    <source>
        <dbReference type="EMBL" id="KAL0276300.1"/>
    </source>
</evidence>
<dbReference type="InterPro" id="IPR047922">
    <property type="entry name" value="FBXL6_F-box"/>
</dbReference>
<evidence type="ECO:0000256" key="1">
    <source>
        <dbReference type="SAM" id="MobiDB-lite"/>
    </source>
</evidence>
<dbReference type="InterPro" id="IPR032675">
    <property type="entry name" value="LRR_dom_sf"/>
</dbReference>
<dbReference type="Gene3D" id="3.80.10.10">
    <property type="entry name" value="Ribonuclease Inhibitor"/>
    <property type="match status" value="3"/>
</dbReference>
<evidence type="ECO:0000259" key="2">
    <source>
        <dbReference type="Pfam" id="PF12937"/>
    </source>
</evidence>
<feature type="region of interest" description="Disordered" evidence="1">
    <location>
        <begin position="413"/>
        <end position="443"/>
    </location>
</feature>
<dbReference type="PANTHER" id="PTHR13318">
    <property type="entry name" value="PARTNER OF PAIRED, ISOFORM B-RELATED"/>
    <property type="match status" value="1"/>
</dbReference>
<dbReference type="GO" id="GO:0031146">
    <property type="term" value="P:SCF-dependent proteasomal ubiquitin-dependent protein catabolic process"/>
    <property type="evidence" value="ECO:0007669"/>
    <property type="project" value="TreeGrafter"/>
</dbReference>
<feature type="region of interest" description="Disordered" evidence="1">
    <location>
        <begin position="250"/>
        <end position="370"/>
    </location>
</feature>
<feature type="compositionally biased region" description="Polar residues" evidence="1">
    <location>
        <begin position="346"/>
        <end position="363"/>
    </location>
</feature>
<accession>A0AAW2I221</accession>
<dbReference type="GO" id="GO:0019005">
    <property type="term" value="C:SCF ubiquitin ligase complex"/>
    <property type="evidence" value="ECO:0007669"/>
    <property type="project" value="InterPro"/>
</dbReference>
<feature type="region of interest" description="Disordered" evidence="1">
    <location>
        <begin position="596"/>
        <end position="643"/>
    </location>
</feature>
<dbReference type="InterPro" id="IPR036047">
    <property type="entry name" value="F-box-like_dom_sf"/>
</dbReference>
<dbReference type="InterPro" id="IPR001810">
    <property type="entry name" value="F-box_dom"/>
</dbReference>
<dbReference type="SUPFAM" id="SSF81383">
    <property type="entry name" value="F-box domain"/>
    <property type="match status" value="1"/>
</dbReference>
<dbReference type="Gene3D" id="1.20.1280.50">
    <property type="match status" value="1"/>
</dbReference>
<dbReference type="Pfam" id="PF12937">
    <property type="entry name" value="F-box-like"/>
    <property type="match status" value="1"/>
</dbReference>
<feature type="region of interest" description="Disordered" evidence="1">
    <location>
        <begin position="42"/>
        <end position="62"/>
    </location>
</feature>
<feature type="compositionally biased region" description="Basic and acidic residues" evidence="1">
    <location>
        <begin position="1069"/>
        <end position="1092"/>
    </location>
</feature>
<protein>
    <recommendedName>
        <fullName evidence="2">F-box domain-containing protein</fullName>
    </recommendedName>
</protein>
<feature type="domain" description="F-box" evidence="2">
    <location>
        <begin position="647"/>
        <end position="695"/>
    </location>
</feature>
<dbReference type="CDD" id="cd22119">
    <property type="entry name" value="F-box_FBXL6"/>
    <property type="match status" value="1"/>
</dbReference>
<dbReference type="AlphaFoldDB" id="A0AAW2I221"/>
<gene>
    <name evidence="3" type="ORF">PYX00_003898</name>
</gene>
<feature type="compositionally biased region" description="Polar residues" evidence="1">
    <location>
        <begin position="250"/>
        <end position="275"/>
    </location>
</feature>
<proteinExistence type="predicted"/>
<dbReference type="PANTHER" id="PTHR13318:SF193">
    <property type="entry name" value="F-BOX_LRR-REPEAT PROTEIN 16"/>
    <property type="match status" value="1"/>
</dbReference>
<organism evidence="3">
    <name type="scientific">Menopon gallinae</name>
    <name type="common">poultry shaft louse</name>
    <dbReference type="NCBI Taxonomy" id="328185"/>
    <lineage>
        <taxon>Eukaryota</taxon>
        <taxon>Metazoa</taxon>
        <taxon>Ecdysozoa</taxon>
        <taxon>Arthropoda</taxon>
        <taxon>Hexapoda</taxon>
        <taxon>Insecta</taxon>
        <taxon>Pterygota</taxon>
        <taxon>Neoptera</taxon>
        <taxon>Paraneoptera</taxon>
        <taxon>Psocodea</taxon>
        <taxon>Troctomorpha</taxon>
        <taxon>Phthiraptera</taxon>
        <taxon>Amblycera</taxon>
        <taxon>Menoponidae</taxon>
        <taxon>Menopon</taxon>
    </lineage>
</organism>
<sequence length="1107" mass="122701">MDEQNGEVFDHHAELFNQIGAVSDHETFKDFVLDSSGLLDNTSGAKPNQLPIPGPGSTSQGSMWSHSFNEPTPLLINHNRTMYNNPVPVPPLENVDSASALLDSLVKTLPTPDGVMDQFSSQHFLEKNQNVRHFNHAPGQLFEGLHRISTDKVTQGVLDNMSRFEGNSIAGKCNEFDSLSWNGVVADPVHGLNFHSQNRTIINPQSSLDKNGNSAVFNHSQVDKLHCGFPQNLAEQMPQNNSLIRLSPSASVESNIHTPTTSYESASPLSSNRTPIRSDESISPMGSGHTPLRMDDSTSPLASVKTPMRIDEGSPMGRTPHRMEEGCSPAGTSGILSSKIDGSPSHKLNGQTPQRFENYSSPPSVLRKTEVKSPASYILPSPKMENSNKMTDPLEDNDGGVLEAKVEAFDDDGSMFPCERRKKPKEMEGREEKSPATTSVEALMKGQGAKKIPIPFVSAKRIDDPVITKKAAKRTLPRKSDSELYLASSSLSKKSESESESLVTNEYGGIKTENEVPDSNEDNLSDNAQTLGDAEVIATGEDNLTKSRKRRKKADMLCVPNAKRRCRKKVTIYQSSVSPEETGIKLKIKLAPSFQQSKPLKKRRSKRQYLSDEEEGGSASKKSKKVVRFSSGTKEPESSEQTVWGSKIPPDVLLRVFKFVIEEQGCVPSLVRFSSVCKLWNLVASRSELWQNIDLSSPYIKQKCRIDRYFRWLLENRLESIQDLNLNGWKFSNITMILSLIGTHCTEIESIGLAGWQGLHYEHIKSLLQDCPRLSKLDLSDVSPESKSANSAVSQKSITYLTQTMGERLTQLILAHNTLTCLPQIISSLAIHCPNLQVLDLSNIRRVSHTEFALNIEHLQEGCQKLRVLRITNSCITLANVPLEKQIASPGFTNLEELSIAGHQGTESLRITSVMDDNCLERILKTSHKLKLLDVRGCTRITDSSLVRVPAWDIQHLFLSGCYVTRQSGSGLELIAQKWSHSLVEIDLAWTTVTEDLNAAVMAFAEKGSESPLRIMNLCGSSVTVDPVKAILTKCPHLESLNLQSCRGLPRGVKRLYENEQLIELRNMLDKKDRDSVSESEDRKESDREGKESPGWSTNNENDDLVT</sequence>